<sequence length="64" mass="7379">MAGDLILYLSSTIYLHDTDTVLHDIHVYRLARVQKQLLAHNIPAILLYNPVRIRYATNTSNMQV</sequence>
<dbReference type="Gene3D" id="3.40.350.10">
    <property type="entry name" value="Creatinase/prolidase N-terminal domain"/>
    <property type="match status" value="1"/>
</dbReference>
<dbReference type="AlphaFoldDB" id="A0A6P2SHB0"/>
<accession>A0A6P2SHB0</accession>
<evidence type="ECO:0000313" key="1">
    <source>
        <dbReference type="EMBL" id="VWC44439.1"/>
    </source>
</evidence>
<dbReference type="SUPFAM" id="SSF53092">
    <property type="entry name" value="Creatinase/prolidase N-terminal domain"/>
    <property type="match status" value="1"/>
</dbReference>
<protein>
    <submittedName>
        <fullName evidence="1">Peptidase M24</fullName>
    </submittedName>
</protein>
<dbReference type="InterPro" id="IPR029149">
    <property type="entry name" value="Creatin/AminoP/Spt16_N"/>
</dbReference>
<reference evidence="1 2" key="1">
    <citation type="submission" date="2019-09" db="EMBL/GenBank/DDBJ databases">
        <authorList>
            <person name="Depoorter E."/>
        </authorList>
    </citation>
    <scope>NUCLEOTIDE SEQUENCE [LARGE SCALE GENOMIC DNA]</scope>
    <source>
        <strain evidence="1">LMG 13014</strain>
    </source>
</reference>
<organism evidence="1 2">
    <name type="scientific">Burkholderia aenigmatica</name>
    <dbReference type="NCBI Taxonomy" id="2015348"/>
    <lineage>
        <taxon>Bacteria</taxon>
        <taxon>Pseudomonadati</taxon>
        <taxon>Pseudomonadota</taxon>
        <taxon>Betaproteobacteria</taxon>
        <taxon>Burkholderiales</taxon>
        <taxon>Burkholderiaceae</taxon>
        <taxon>Burkholderia</taxon>
        <taxon>Burkholderia cepacia complex</taxon>
    </lineage>
</organism>
<name>A0A6P2SHB0_9BURK</name>
<dbReference type="Proteomes" id="UP000494261">
    <property type="component" value="Unassembled WGS sequence"/>
</dbReference>
<gene>
    <name evidence="1" type="ORF">BLA13014_07154</name>
</gene>
<evidence type="ECO:0000313" key="2">
    <source>
        <dbReference type="Proteomes" id="UP000494261"/>
    </source>
</evidence>
<proteinExistence type="predicted"/>
<dbReference type="EMBL" id="CABVQC010000077">
    <property type="protein sequence ID" value="VWC44439.1"/>
    <property type="molecule type" value="Genomic_DNA"/>
</dbReference>